<evidence type="ECO:0000256" key="2">
    <source>
        <dbReference type="ARBA" id="ARBA00022676"/>
    </source>
</evidence>
<dbReference type="Pfam" id="PF00535">
    <property type="entry name" value="Glycos_transf_2"/>
    <property type="match status" value="1"/>
</dbReference>
<proteinExistence type="inferred from homology"/>
<dbReference type="SUPFAM" id="SSF53448">
    <property type="entry name" value="Nucleotide-diphospho-sugar transferases"/>
    <property type="match status" value="1"/>
</dbReference>
<gene>
    <name evidence="5" type="ORF">J8C06_01140</name>
</gene>
<keyword evidence="3" id="KW-0808">Transferase</keyword>
<dbReference type="InterPro" id="IPR029044">
    <property type="entry name" value="Nucleotide-diphossugar_trans"/>
</dbReference>
<feature type="domain" description="Glycosyltransferase 2-like" evidence="4">
    <location>
        <begin position="9"/>
        <end position="133"/>
    </location>
</feature>
<dbReference type="Proteomes" id="UP000676506">
    <property type="component" value="Chromosome 1"/>
</dbReference>
<reference evidence="5 6" key="1">
    <citation type="submission" date="2021-03" db="EMBL/GenBank/DDBJ databases">
        <title>Genomic and phenotypic characterization of Chloracidobacterium isolates provides evidence for multiple species.</title>
        <authorList>
            <person name="Saini M.K."/>
            <person name="Costas A.M.G."/>
            <person name="Tank M."/>
            <person name="Bryant D.A."/>
        </authorList>
    </citation>
    <scope>NUCLEOTIDE SEQUENCE [LARGE SCALE GENOMIC DNA]</scope>
    <source>
        <strain evidence="5 6">BV2-C</strain>
    </source>
</reference>
<dbReference type="PANTHER" id="PTHR43179">
    <property type="entry name" value="RHAMNOSYLTRANSFERASE WBBL"/>
    <property type="match status" value="1"/>
</dbReference>
<dbReference type="InterPro" id="IPR001173">
    <property type="entry name" value="Glyco_trans_2-like"/>
</dbReference>
<dbReference type="PANTHER" id="PTHR43179:SF12">
    <property type="entry name" value="GALACTOFURANOSYLTRANSFERASE GLFT2"/>
    <property type="match status" value="1"/>
</dbReference>
<evidence type="ECO:0000259" key="4">
    <source>
        <dbReference type="Pfam" id="PF00535"/>
    </source>
</evidence>
<dbReference type="EMBL" id="CP072648">
    <property type="protein sequence ID" value="QUW03079.1"/>
    <property type="molecule type" value="Genomic_DNA"/>
</dbReference>
<keyword evidence="2" id="KW-0328">Glycosyltransferase</keyword>
<organism evidence="5 6">
    <name type="scientific">Chloracidobacterium validum</name>
    <dbReference type="NCBI Taxonomy" id="2821543"/>
    <lineage>
        <taxon>Bacteria</taxon>
        <taxon>Pseudomonadati</taxon>
        <taxon>Acidobacteriota</taxon>
        <taxon>Terriglobia</taxon>
        <taxon>Terriglobales</taxon>
        <taxon>Acidobacteriaceae</taxon>
        <taxon>Chloracidobacterium</taxon>
    </lineage>
</organism>
<evidence type="ECO:0000256" key="3">
    <source>
        <dbReference type="ARBA" id="ARBA00022679"/>
    </source>
</evidence>
<keyword evidence="6" id="KW-1185">Reference proteome</keyword>
<accession>A0ABX8B8R4</accession>
<dbReference type="RefSeq" id="WP_211428970.1">
    <property type="nucleotide sequence ID" value="NZ_CP072648.1"/>
</dbReference>
<dbReference type="CDD" id="cd04186">
    <property type="entry name" value="GT_2_like_c"/>
    <property type="match status" value="1"/>
</dbReference>
<sequence length="363" mass="40905">MKQLPFSVSVVIPTYEGQALLARFLPSVIVALQNYTAATGAPVEILVVDDGSQDATVGWLAAQAFAFVRVLPQPVNQGFAPTCNVGFAAARHDLIWLLNNDIEVTPQALFPLVGHFTTPTVFAVSSRALRLGSDAIDGAGRLGRCVRGYWKVFEGYDVLMQQMPAEAVLPTMTASGGYSLFDAAKLRELGGFDELLAPFYWEDVELCYRAWKRGWEVRYEPRSLVFHQSSATIKARFTAQTVNVVATRNRLLMHWIHLHDARWWLAHLAMTALLVLGDLVARRGYREAFQQAYKHRQQVLQRRKQEKARRQRTDRELAAIFAAVRRRPYVRTFRNPQEEALFRAAQAWDSSLGEALTNDEPTA</sequence>
<name>A0ABX8B8R4_9BACT</name>
<dbReference type="Gene3D" id="3.90.550.10">
    <property type="entry name" value="Spore Coat Polysaccharide Biosynthesis Protein SpsA, Chain A"/>
    <property type="match status" value="1"/>
</dbReference>
<evidence type="ECO:0000313" key="5">
    <source>
        <dbReference type="EMBL" id="QUW03079.1"/>
    </source>
</evidence>
<evidence type="ECO:0000256" key="1">
    <source>
        <dbReference type="ARBA" id="ARBA00006739"/>
    </source>
</evidence>
<comment type="similarity">
    <text evidence="1">Belongs to the glycosyltransferase 2 family.</text>
</comment>
<protein>
    <submittedName>
        <fullName evidence="5">Glycosyltransferase family 2 protein</fullName>
    </submittedName>
</protein>
<evidence type="ECO:0000313" key="6">
    <source>
        <dbReference type="Proteomes" id="UP000676506"/>
    </source>
</evidence>